<dbReference type="GO" id="GO:0004736">
    <property type="term" value="F:pyruvate carboxylase activity"/>
    <property type="evidence" value="ECO:0007669"/>
    <property type="project" value="TreeGrafter"/>
</dbReference>
<dbReference type="EMBL" id="CAJOBH010015140">
    <property type="protein sequence ID" value="CAF4185540.1"/>
    <property type="molecule type" value="Genomic_DNA"/>
</dbReference>
<accession>A0A8S2U187</accession>
<gene>
    <name evidence="1" type="ORF">BYL167_LOCUS23006</name>
    <name evidence="2" type="ORF">GIL414_LOCUS26206</name>
</gene>
<reference evidence="2" key="1">
    <citation type="submission" date="2021-02" db="EMBL/GenBank/DDBJ databases">
        <authorList>
            <person name="Nowell W R."/>
        </authorList>
    </citation>
    <scope>NUCLEOTIDE SEQUENCE</scope>
</reference>
<dbReference type="PANTHER" id="PTHR43778:SF2">
    <property type="entry name" value="PYRUVATE CARBOXYLASE, MITOCHONDRIAL"/>
    <property type="match status" value="1"/>
</dbReference>
<sequence length="76" mass="8820">WRQVLLQEGPTGFAKAVRKHPQALIMDTTMRDAHQSLLATRVRTRDLKKSAPFVAKNFSKFFSVENWGGKQHFFLF</sequence>
<dbReference type="GO" id="GO:0005737">
    <property type="term" value="C:cytoplasm"/>
    <property type="evidence" value="ECO:0007669"/>
    <property type="project" value="TreeGrafter"/>
</dbReference>
<dbReference type="Gene3D" id="3.20.20.70">
    <property type="entry name" value="Aldolase class I"/>
    <property type="match status" value="1"/>
</dbReference>
<evidence type="ECO:0000313" key="3">
    <source>
        <dbReference type="Proteomes" id="UP000681720"/>
    </source>
</evidence>
<dbReference type="InterPro" id="IPR013785">
    <property type="entry name" value="Aldolase_TIM"/>
</dbReference>
<dbReference type="EMBL" id="CAJOBJ010037725">
    <property type="protein sequence ID" value="CAF4309458.1"/>
    <property type="molecule type" value="Genomic_DNA"/>
</dbReference>
<protein>
    <submittedName>
        <fullName evidence="2">Uncharacterized protein</fullName>
    </submittedName>
</protein>
<dbReference type="SUPFAM" id="SSF51569">
    <property type="entry name" value="Aldolase"/>
    <property type="match status" value="1"/>
</dbReference>
<dbReference type="GO" id="GO:0006094">
    <property type="term" value="P:gluconeogenesis"/>
    <property type="evidence" value="ECO:0007669"/>
    <property type="project" value="TreeGrafter"/>
</dbReference>
<dbReference type="Proteomes" id="UP000681720">
    <property type="component" value="Unassembled WGS sequence"/>
</dbReference>
<organism evidence="2 3">
    <name type="scientific">Rotaria magnacalcarata</name>
    <dbReference type="NCBI Taxonomy" id="392030"/>
    <lineage>
        <taxon>Eukaryota</taxon>
        <taxon>Metazoa</taxon>
        <taxon>Spiralia</taxon>
        <taxon>Gnathifera</taxon>
        <taxon>Rotifera</taxon>
        <taxon>Eurotatoria</taxon>
        <taxon>Bdelloidea</taxon>
        <taxon>Philodinida</taxon>
        <taxon>Philodinidae</taxon>
        <taxon>Rotaria</taxon>
    </lineage>
</organism>
<comment type="caution">
    <text evidence="2">The sequence shown here is derived from an EMBL/GenBank/DDBJ whole genome shotgun (WGS) entry which is preliminary data.</text>
</comment>
<feature type="non-terminal residue" evidence="2">
    <location>
        <position position="1"/>
    </location>
</feature>
<name>A0A8S2U187_9BILA</name>
<dbReference type="InterPro" id="IPR055268">
    <property type="entry name" value="PCB-like"/>
</dbReference>
<dbReference type="PANTHER" id="PTHR43778">
    <property type="entry name" value="PYRUVATE CARBOXYLASE"/>
    <property type="match status" value="1"/>
</dbReference>
<dbReference type="Proteomes" id="UP000681967">
    <property type="component" value="Unassembled WGS sequence"/>
</dbReference>
<dbReference type="AlphaFoldDB" id="A0A8S2U187"/>
<evidence type="ECO:0000313" key="2">
    <source>
        <dbReference type="EMBL" id="CAF4309458.1"/>
    </source>
</evidence>
<proteinExistence type="predicted"/>
<evidence type="ECO:0000313" key="1">
    <source>
        <dbReference type="EMBL" id="CAF4185540.1"/>
    </source>
</evidence>